<protein>
    <submittedName>
        <fullName evidence="2">Uncharacterized protein</fullName>
    </submittedName>
</protein>
<sequence length="67" mass="7317">TRAGMTLIITVALSISTMLYSLSASSPSFMILFLQIVTFAGIYFKLGDLMSLFPLPSNDSHNMGRQV</sequence>
<gene>
    <name evidence="2" type="ORF">EIG94_16550</name>
</gene>
<reference evidence="2 3" key="1">
    <citation type="submission" date="2018-11" db="EMBL/GenBank/DDBJ databases">
        <title>Genomic profiling of Staphylococcus species from a Poultry farm system in KwaZulu-Natal, South Africa.</title>
        <authorList>
            <person name="Amoako D.G."/>
            <person name="Somboro A.M."/>
            <person name="Abia A.L.K."/>
            <person name="Bester L.A."/>
            <person name="Essack S.Y."/>
        </authorList>
    </citation>
    <scope>NUCLEOTIDE SEQUENCE [LARGE SCALE GENOMIC DNA]</scope>
    <source>
        <strain evidence="2 3">SA9</strain>
    </source>
</reference>
<accession>A0AB74DYY1</accession>
<dbReference type="Proteomes" id="UP000293434">
    <property type="component" value="Unassembled WGS sequence"/>
</dbReference>
<evidence type="ECO:0000256" key="1">
    <source>
        <dbReference type="SAM" id="Phobius"/>
    </source>
</evidence>
<dbReference type="AlphaFoldDB" id="A0AB74DYY1"/>
<feature type="non-terminal residue" evidence="2">
    <location>
        <position position="1"/>
    </location>
</feature>
<keyword evidence="1" id="KW-0812">Transmembrane</keyword>
<feature type="transmembrane region" description="Helical" evidence="1">
    <location>
        <begin position="29"/>
        <end position="46"/>
    </location>
</feature>
<evidence type="ECO:0000313" key="2">
    <source>
        <dbReference type="EMBL" id="RZH89256.1"/>
    </source>
</evidence>
<keyword evidence="1" id="KW-0472">Membrane</keyword>
<name>A0AB74DYY1_STAAU</name>
<dbReference type="EMBL" id="RQTC01000628">
    <property type="protein sequence ID" value="RZH89256.1"/>
    <property type="molecule type" value="Genomic_DNA"/>
</dbReference>
<feature type="non-terminal residue" evidence="2">
    <location>
        <position position="67"/>
    </location>
</feature>
<evidence type="ECO:0000313" key="3">
    <source>
        <dbReference type="Proteomes" id="UP000293434"/>
    </source>
</evidence>
<keyword evidence="1" id="KW-1133">Transmembrane helix</keyword>
<comment type="caution">
    <text evidence="2">The sequence shown here is derived from an EMBL/GenBank/DDBJ whole genome shotgun (WGS) entry which is preliminary data.</text>
</comment>
<organism evidence="2 3">
    <name type="scientific">Staphylococcus aureus</name>
    <dbReference type="NCBI Taxonomy" id="1280"/>
    <lineage>
        <taxon>Bacteria</taxon>
        <taxon>Bacillati</taxon>
        <taxon>Bacillota</taxon>
        <taxon>Bacilli</taxon>
        <taxon>Bacillales</taxon>
        <taxon>Staphylococcaceae</taxon>
        <taxon>Staphylococcus</taxon>
    </lineage>
</organism>
<proteinExistence type="predicted"/>